<feature type="domain" description="Yeast cell wall synthesis Kre9/Knh1-like N-terminal" evidence="3">
    <location>
        <begin position="21"/>
        <end position="116"/>
    </location>
</feature>
<name>A0A4Z0A2Y1_9AGAM</name>
<dbReference type="OrthoDB" id="5316007at2759"/>
<proteinExistence type="predicted"/>
<sequence>MRTFIAALSFVASALAYTVSQPSASQGWTTVGPNTVVWSRVNTDALNFTILLVNQDTSILPSKSEVLSAFVDGSAGQLTVSPPSGGFPIGTGFQVNLVQDPQHLTTIYAQSSQFEIKASPANASSSVPLVTQSTVST</sequence>
<evidence type="ECO:0000259" key="3">
    <source>
        <dbReference type="Pfam" id="PF10342"/>
    </source>
</evidence>
<accession>A0A4Z0A2Y1</accession>
<keyword evidence="5" id="KW-1185">Reference proteome</keyword>
<keyword evidence="1 2" id="KW-0732">Signal</keyword>
<gene>
    <name evidence="4" type="ORF">EWM64_g3969</name>
</gene>
<comment type="caution">
    <text evidence="4">The sequence shown here is derived from an EMBL/GenBank/DDBJ whole genome shotgun (WGS) entry which is preliminary data.</text>
</comment>
<dbReference type="EMBL" id="SFCI01000399">
    <property type="protein sequence ID" value="TFY80048.1"/>
    <property type="molecule type" value="Genomic_DNA"/>
</dbReference>
<evidence type="ECO:0000313" key="5">
    <source>
        <dbReference type="Proteomes" id="UP000298061"/>
    </source>
</evidence>
<feature type="signal peptide" evidence="2">
    <location>
        <begin position="1"/>
        <end position="16"/>
    </location>
</feature>
<evidence type="ECO:0000256" key="2">
    <source>
        <dbReference type="SAM" id="SignalP"/>
    </source>
</evidence>
<dbReference type="InterPro" id="IPR052479">
    <property type="entry name" value="GPI-anchor_Adhesion_Reg"/>
</dbReference>
<reference evidence="4 5" key="1">
    <citation type="submission" date="2019-02" db="EMBL/GenBank/DDBJ databases">
        <title>Genome sequencing of the rare red list fungi Hericium alpestre (H. flagellum).</title>
        <authorList>
            <person name="Buettner E."/>
            <person name="Kellner H."/>
        </authorList>
    </citation>
    <scope>NUCLEOTIDE SEQUENCE [LARGE SCALE GENOMIC DNA]</scope>
    <source>
        <strain evidence="4 5">DSM 108284</strain>
    </source>
</reference>
<organism evidence="4 5">
    <name type="scientific">Hericium alpestre</name>
    <dbReference type="NCBI Taxonomy" id="135208"/>
    <lineage>
        <taxon>Eukaryota</taxon>
        <taxon>Fungi</taxon>
        <taxon>Dikarya</taxon>
        <taxon>Basidiomycota</taxon>
        <taxon>Agaricomycotina</taxon>
        <taxon>Agaricomycetes</taxon>
        <taxon>Russulales</taxon>
        <taxon>Hericiaceae</taxon>
        <taxon>Hericium</taxon>
    </lineage>
</organism>
<evidence type="ECO:0000313" key="4">
    <source>
        <dbReference type="EMBL" id="TFY80048.1"/>
    </source>
</evidence>
<dbReference type="PANTHER" id="PTHR35185">
    <property type="entry name" value="SERINE/THREONINE-RICH PROTEIN ADG2-RELATED"/>
    <property type="match status" value="1"/>
</dbReference>
<dbReference type="Pfam" id="PF10342">
    <property type="entry name" value="Kre9_KNH"/>
    <property type="match status" value="1"/>
</dbReference>
<protein>
    <recommendedName>
        <fullName evidence="3">Yeast cell wall synthesis Kre9/Knh1-like N-terminal domain-containing protein</fullName>
    </recommendedName>
</protein>
<dbReference type="AlphaFoldDB" id="A0A4Z0A2Y1"/>
<dbReference type="STRING" id="135208.A0A4Z0A2Y1"/>
<evidence type="ECO:0000256" key="1">
    <source>
        <dbReference type="ARBA" id="ARBA00022729"/>
    </source>
</evidence>
<feature type="chain" id="PRO_5021353653" description="Yeast cell wall synthesis Kre9/Knh1-like N-terminal domain-containing protein" evidence="2">
    <location>
        <begin position="17"/>
        <end position="137"/>
    </location>
</feature>
<dbReference type="Proteomes" id="UP000298061">
    <property type="component" value="Unassembled WGS sequence"/>
</dbReference>
<dbReference type="PANTHER" id="PTHR35185:SF1">
    <property type="entry name" value="UPF0619 GPI-ANCHORED MEMBRANE PROTEIN C1322.10"/>
    <property type="match status" value="1"/>
</dbReference>
<dbReference type="InterPro" id="IPR018466">
    <property type="entry name" value="Kre9/Knh1-like_N"/>
</dbReference>